<accession>A0A8H5BHY5</accession>
<dbReference type="GO" id="GO:0003712">
    <property type="term" value="F:transcription coregulator activity"/>
    <property type="evidence" value="ECO:0007669"/>
    <property type="project" value="InterPro"/>
</dbReference>
<dbReference type="Pfam" id="PF02714">
    <property type="entry name" value="RSN1_7TM"/>
    <property type="match status" value="1"/>
</dbReference>
<feature type="transmembrane region" description="Helical" evidence="7">
    <location>
        <begin position="294"/>
        <end position="313"/>
    </location>
</feature>
<keyword evidence="10" id="KW-1185">Reference proteome</keyword>
<reference evidence="9 10" key="1">
    <citation type="journal article" date="2020" name="ISME J.">
        <title>Uncovering the hidden diversity of litter-decomposition mechanisms in mushroom-forming fungi.</title>
        <authorList>
            <person name="Floudas D."/>
            <person name="Bentzer J."/>
            <person name="Ahren D."/>
            <person name="Johansson T."/>
            <person name="Persson P."/>
            <person name="Tunlid A."/>
        </authorList>
    </citation>
    <scope>NUCLEOTIDE SEQUENCE [LARGE SCALE GENOMIC DNA]</scope>
    <source>
        <strain evidence="9 10">CBS 101986</strain>
    </source>
</reference>
<keyword evidence="4" id="KW-0804">Transcription</keyword>
<dbReference type="InterPro" id="IPR019035">
    <property type="entry name" value="Mediator_Med12"/>
</dbReference>
<keyword evidence="3" id="KW-0805">Transcription regulation</keyword>
<name>A0A8H5BHY5_9AGAR</name>
<gene>
    <name evidence="9" type="ORF">D9619_001365</name>
</gene>
<feature type="compositionally biased region" description="Basic and acidic residues" evidence="6">
    <location>
        <begin position="666"/>
        <end position="675"/>
    </location>
</feature>
<comment type="similarity">
    <text evidence="2">Belongs to the Mediator complex subunit 12 family.</text>
</comment>
<evidence type="ECO:0000313" key="10">
    <source>
        <dbReference type="Proteomes" id="UP000567179"/>
    </source>
</evidence>
<dbReference type="PANTHER" id="PTHR13018">
    <property type="entry name" value="PROBABLE MEMBRANE PROTEIN DUF221-RELATED"/>
    <property type="match status" value="1"/>
</dbReference>
<evidence type="ECO:0000256" key="5">
    <source>
        <dbReference type="ARBA" id="ARBA00023242"/>
    </source>
</evidence>
<evidence type="ECO:0000256" key="4">
    <source>
        <dbReference type="ARBA" id="ARBA00023163"/>
    </source>
</evidence>
<feature type="region of interest" description="Disordered" evidence="6">
    <location>
        <begin position="666"/>
        <end position="685"/>
    </location>
</feature>
<feature type="transmembrane region" description="Helical" evidence="7">
    <location>
        <begin position="469"/>
        <end position="493"/>
    </location>
</feature>
<keyword evidence="7" id="KW-0812">Transmembrane</keyword>
<feature type="transmembrane region" description="Helical" evidence="7">
    <location>
        <begin position="562"/>
        <end position="581"/>
    </location>
</feature>
<comment type="caution">
    <text evidence="9">The sequence shown here is derived from an EMBL/GenBank/DDBJ whole genome shotgun (WGS) entry which is preliminary data.</text>
</comment>
<proteinExistence type="inferred from homology"/>
<dbReference type="SMART" id="SM01281">
    <property type="entry name" value="Med12"/>
    <property type="match status" value="1"/>
</dbReference>
<feature type="region of interest" description="Disordered" evidence="6">
    <location>
        <begin position="2221"/>
        <end position="2240"/>
    </location>
</feature>
<organism evidence="9 10">
    <name type="scientific">Psilocybe cf. subviscida</name>
    <dbReference type="NCBI Taxonomy" id="2480587"/>
    <lineage>
        <taxon>Eukaryota</taxon>
        <taxon>Fungi</taxon>
        <taxon>Dikarya</taxon>
        <taxon>Basidiomycota</taxon>
        <taxon>Agaricomycotina</taxon>
        <taxon>Agaricomycetes</taxon>
        <taxon>Agaricomycetidae</taxon>
        <taxon>Agaricales</taxon>
        <taxon>Agaricineae</taxon>
        <taxon>Strophariaceae</taxon>
        <taxon>Psilocybe</taxon>
    </lineage>
</organism>
<dbReference type="PANTHER" id="PTHR13018:SF143">
    <property type="entry name" value="CSC1_OSCA1-LIKE 7TM REGION DOMAIN-CONTAINING PROTEIN"/>
    <property type="match status" value="1"/>
</dbReference>
<dbReference type="Pfam" id="PF14703">
    <property type="entry name" value="PHM7_cyt"/>
    <property type="match status" value="1"/>
</dbReference>
<evidence type="ECO:0000256" key="2">
    <source>
        <dbReference type="ARBA" id="ARBA00010289"/>
    </source>
</evidence>
<evidence type="ECO:0000256" key="7">
    <source>
        <dbReference type="SAM" id="Phobius"/>
    </source>
</evidence>
<feature type="compositionally biased region" description="Polar residues" evidence="6">
    <location>
        <begin position="2368"/>
        <end position="2379"/>
    </location>
</feature>
<dbReference type="GO" id="GO:0016592">
    <property type="term" value="C:mediator complex"/>
    <property type="evidence" value="ECO:0007669"/>
    <property type="project" value="InterPro"/>
</dbReference>
<evidence type="ECO:0000259" key="8">
    <source>
        <dbReference type="SMART" id="SM01281"/>
    </source>
</evidence>
<evidence type="ECO:0000313" key="9">
    <source>
        <dbReference type="EMBL" id="KAF5322492.1"/>
    </source>
</evidence>
<evidence type="ECO:0000256" key="1">
    <source>
        <dbReference type="ARBA" id="ARBA00004123"/>
    </source>
</evidence>
<feature type="compositionally biased region" description="Basic and acidic residues" evidence="6">
    <location>
        <begin position="2225"/>
        <end position="2240"/>
    </location>
</feature>
<feature type="transmembrane region" description="Helical" evidence="7">
    <location>
        <begin position="407"/>
        <end position="430"/>
    </location>
</feature>
<dbReference type="InterPro" id="IPR045122">
    <property type="entry name" value="Csc1-like"/>
</dbReference>
<dbReference type="Proteomes" id="UP000567179">
    <property type="component" value="Unassembled WGS sequence"/>
</dbReference>
<feature type="transmembrane region" description="Helical" evidence="7">
    <location>
        <begin position="534"/>
        <end position="555"/>
    </location>
</feature>
<feature type="region of interest" description="Disordered" evidence="6">
    <location>
        <begin position="690"/>
        <end position="721"/>
    </location>
</feature>
<keyword evidence="7" id="KW-1133">Transmembrane helix</keyword>
<dbReference type="OrthoDB" id="20828at2759"/>
<sequence>MALMHPKDQKRFAAHVIIVYLLTEMKNFLQLRHQFLISPSHSKLPQARTVLITPIPQDLASDAALRQLASFVPGGIDRIWLYRDTTALNNLFERRQDACELLEKAESTLLKAAVLEWRRRSKEWKKNRKAEEQRRRRRGVRTVKVGDVEASYGADRHETPEEKEARKNEKLELPEGSLGKEFLDDLVPPEQRPKHRVKLFGFWGQKVDTINWCRDEISHLNKEIVKAREHIVKGKFLGSAFIRCNLQMGAHILAQCLSYHEPEWMANKTMEAHPKDIVWRNLDDGALEIKSRYVLSWLATAGLIFVWAFPVAFVGTLSNLSDLCTKVSWLEWVCKGCPAPNSLGRVVRPPPTDFEGSRLMLITMITAIEDIIKNPTSAVQELSAQLPGASVFFLTYMTSNMTKISGLVTQGLAGAGGALVQLAPLIIHYFRKWFLGRTPRQAYDVTFKMPSADFGTALPRLSLLATITFAYSVLSPLINLLAFISFAFFYVAWKFREYFITEFYGITLNIPKVLTQVFDQPDEKETGGAYFPMAINNLFVGLYIEQICLACLFFLKVKDAGVTALVQAIFMIILLVLTAAAQKYLSSSFKPLEKFLPMSLATKKLAQKYSMGKKKETGRDGNDDIELGEIDLFSRTAIRSVRRRIKSKKDRFGGKIGQLKSRVIAGDKDKVHDSDSSDDEDEKREKVVTFEQMEAQASTPVSSPEGIPIDGEKYRRSSESTSRSIKSKIPVFDEIPVLDEAAPAVQDTDTEAEEEEQEDHTFDHPSAYVDQSWIWIPKDPLGLSEYLVNDLKAVGIDASDVGANMDDKGPLPACCVTGRIVRSVTQSDSPPSLPQSTPISANTWFESFRLVRTKLPMRDKRDEMQPNPLPAYEAHPPQWLPKIHAEADLGYVGYHPPKPGQEEDALSENNVKNGYHLAQPVSVETFSAQSMINESLGDPQNLTRLEQLMNEVFIRRADRIPPIPQSTFKIPTRVTLNDSKRQAWFADLANSNVPLHKLGKSVPHGAKGHDLLDMLHTKNVAIPRAVWLLRVLGANETAGLRNKPTYVPTQYSVDWANIMTSYMKKQLQEIALPSAPRLALNIKQTFKGVLGDAESREKWMSRFAYCLKLLRTFYAEDLVDHRTFLTWLVQQMITCNLAQAGFVSRLTDEYLNEILPSRALARPLVEACLVKLSEIQTTSAYEFLKDTAEVLKVLVQASTSQHYEQNCRDIGQVMSDNLESIKSRNEAMLFHGPIAQASARLGSAVSDVKLLNSISAETDLNTVPYFCPSGDDVNFKEKLDMLLTWSVTPLQFGDHRPFAAVTLIRIWRDKACDRASRRDFAAPNDFLQDQLFDWLDTSEVAEEKANIRDVALLYGKLVKYEESPSRHRLFLSWIPLVNSSSPLSNQRKVTLHGARARETPEDLTEREIRKEIRTVLPELFEGSPPAMWTSPKSLLNHCQILMKATRFEQVRTFRQWLIPVIKKYCSRHQPEANNDLLKGYLVAVELMTFAKCFNSILDLTLFMVGNCVDTDLLNCIISVLDRYVVIWNCMDAMSVIVKALDSTHQAWKLRGVQSRSLLALLSRFDHGRHLDQTSRDRIASDFTAFTMALQPISDLPASVPDTLLEIMALSNDLDPNAPSTLATTLWIKYRSSFDWGWKTWDNAMTAIQQIARAGLDAETRNVHAMKYCNFLWKVDQHLPNGLDNDVLQWLLGQGKIRVGALDEETWEVLRTVLVFLVIHGSIKTTTVLQGLIYPAWREGPTASPGQQPASQTHLSAANKLFSCLLLQDDDTKEQTSFMNLFETQCIRTMRQAVYEEPHFPLLVESIPTLIAMENNDNIPTPLRSEASILRQHICQESGFRQGAYRNLDIIRNTFENSPYLIDENPASDNLIKSALAGLQMILSDSTGGMSMTDLFETRHLTKETEDTNICDWKEVTSLLSPWKIAATTIQMQIQVKKLGRALSHQSTSASAVADLNKLTSALFRHTRTAEEAYYVGEMARGSDSAVASKFINNGLHYMTDLFADLTLESDNEGLKRVGELLRVLIHVSQPFRDASATLPTVEPGVLEKFIAALEAKFKLIETELHPETIKPSTIHNLYLLTRLLQFTISFKNTWNTTAKQTCIELSATIFRIALYSASQDHLDLNVYPQVIDTLLAVYDELPSDHKSIAFDPYKYYSNASADDISPEMPPEYYNQLLSLIQRRPQYSVVTNLLFAHHDEAGNTILGTPVINKPWEWIENIGEPTPDPKDEAARQRRERDDVASRYSIRNAGSISLDHFAARVTSDGVRPNLRSDDERGLMEGRIRGFEDGLSESVFARDWRETRRDALQHAEMTHDNAHSPRRDHYEMGEVHMVVDAVGKMRASPTSSIVSRGSSTQGTGSSLRQAHHQFQSPLQGTSSVKHEVIDVDSMQIPEKRKAGGVSDDDIEIVEGPVPVSKKQKVAAGKATGMLKPNAKKK</sequence>
<dbReference type="EMBL" id="JAACJJ010000028">
    <property type="protein sequence ID" value="KAF5322492.1"/>
    <property type="molecule type" value="Genomic_DNA"/>
</dbReference>
<feature type="compositionally biased region" description="Low complexity" evidence="6">
    <location>
        <begin position="2351"/>
        <end position="2364"/>
    </location>
</feature>
<dbReference type="GO" id="GO:0005227">
    <property type="term" value="F:calcium-activated cation channel activity"/>
    <property type="evidence" value="ECO:0007669"/>
    <property type="project" value="InterPro"/>
</dbReference>
<dbReference type="Pfam" id="PF12621">
    <property type="entry name" value="PHM7_ext"/>
    <property type="match status" value="1"/>
</dbReference>
<dbReference type="GO" id="GO:0006357">
    <property type="term" value="P:regulation of transcription by RNA polymerase II"/>
    <property type="evidence" value="ECO:0007669"/>
    <property type="project" value="InterPro"/>
</dbReference>
<dbReference type="Pfam" id="PF09497">
    <property type="entry name" value="Med12"/>
    <property type="match status" value="1"/>
</dbReference>
<keyword evidence="7" id="KW-0472">Membrane</keyword>
<feature type="region of interest" description="Disordered" evidence="6">
    <location>
        <begin position="2345"/>
        <end position="2437"/>
    </location>
</feature>
<evidence type="ECO:0000256" key="6">
    <source>
        <dbReference type="SAM" id="MobiDB-lite"/>
    </source>
</evidence>
<dbReference type="InterPro" id="IPR022257">
    <property type="entry name" value="PHM7_ext"/>
</dbReference>
<evidence type="ECO:0000256" key="3">
    <source>
        <dbReference type="ARBA" id="ARBA00023015"/>
    </source>
</evidence>
<protein>
    <recommendedName>
        <fullName evidence="8">Mediator complex subunit Med12 domain-containing protein</fullName>
    </recommendedName>
</protein>
<dbReference type="GO" id="GO:0005886">
    <property type="term" value="C:plasma membrane"/>
    <property type="evidence" value="ECO:0007669"/>
    <property type="project" value="TreeGrafter"/>
</dbReference>
<comment type="subcellular location">
    <subcellularLocation>
        <location evidence="1">Nucleus</location>
    </subcellularLocation>
</comment>
<dbReference type="InterPro" id="IPR027815">
    <property type="entry name" value="CSC1/OSCA1-like_cyt"/>
</dbReference>
<keyword evidence="5" id="KW-0539">Nucleus</keyword>
<dbReference type="InterPro" id="IPR003864">
    <property type="entry name" value="CSC1/OSCA1-like_7TM"/>
</dbReference>
<feature type="domain" description="Mediator complex subunit Med12" evidence="8">
    <location>
        <begin position="967"/>
        <end position="1030"/>
    </location>
</feature>